<dbReference type="AlphaFoldDB" id="A0A939FGW8"/>
<proteinExistence type="predicted"/>
<feature type="transmembrane region" description="Helical" evidence="1">
    <location>
        <begin position="43"/>
        <end position="63"/>
    </location>
</feature>
<feature type="non-terminal residue" evidence="2">
    <location>
        <position position="86"/>
    </location>
</feature>
<name>A0A939FGW8_9ACTN</name>
<accession>A0A939FGW8</accession>
<feature type="transmembrane region" description="Helical" evidence="1">
    <location>
        <begin position="69"/>
        <end position="85"/>
    </location>
</feature>
<sequence length="86" mass="9170">MAALFTNLSLWIGAFVLMVILKLEVDGEGVPGLTVRQGYLGRWLFLAVISALQGLLVTAGNLIIGVQTVNAVAFMFTGMLIALAYL</sequence>
<reference evidence="2" key="1">
    <citation type="submission" date="2021-03" db="EMBL/GenBank/DDBJ databases">
        <title>Streptomyces poriferae sp. nov., a novel marine sponge-derived Actinobacteria species with anti-MRSA activity.</title>
        <authorList>
            <person name="Sandoval-Powers M."/>
            <person name="Kralova S."/>
            <person name="Nguyen G.-S."/>
            <person name="Fawwal D."/>
            <person name="Degnes K."/>
            <person name="Klinkenberg G."/>
            <person name="Sletta H."/>
            <person name="Wentzel A."/>
            <person name="Liles M.R."/>
        </authorList>
    </citation>
    <scope>NUCLEOTIDE SEQUENCE</scope>
    <source>
        <strain evidence="2">DSM 41794</strain>
    </source>
</reference>
<feature type="transmembrane region" description="Helical" evidence="1">
    <location>
        <begin position="6"/>
        <end position="23"/>
    </location>
</feature>
<gene>
    <name evidence="2" type="ORF">J0695_42435</name>
</gene>
<keyword evidence="3" id="KW-1185">Reference proteome</keyword>
<keyword evidence="1" id="KW-0472">Membrane</keyword>
<keyword evidence="1" id="KW-1133">Transmembrane helix</keyword>
<comment type="caution">
    <text evidence="2">The sequence shown here is derived from an EMBL/GenBank/DDBJ whole genome shotgun (WGS) entry which is preliminary data.</text>
</comment>
<evidence type="ECO:0000313" key="3">
    <source>
        <dbReference type="Proteomes" id="UP000664167"/>
    </source>
</evidence>
<keyword evidence="1" id="KW-0812">Transmembrane</keyword>
<dbReference type="EMBL" id="JAFLRJ010001505">
    <property type="protein sequence ID" value="MBO0518317.1"/>
    <property type="molecule type" value="Genomic_DNA"/>
</dbReference>
<dbReference type="RefSeq" id="WP_206970115.1">
    <property type="nucleotide sequence ID" value="NZ_JAFLRJ010001505.1"/>
</dbReference>
<protein>
    <submittedName>
        <fullName evidence="2">Uncharacterized protein</fullName>
    </submittedName>
</protein>
<dbReference type="Proteomes" id="UP000664167">
    <property type="component" value="Unassembled WGS sequence"/>
</dbReference>
<organism evidence="2 3">
    <name type="scientific">Streptomyces beijiangensis</name>
    <dbReference type="NCBI Taxonomy" id="163361"/>
    <lineage>
        <taxon>Bacteria</taxon>
        <taxon>Bacillati</taxon>
        <taxon>Actinomycetota</taxon>
        <taxon>Actinomycetes</taxon>
        <taxon>Kitasatosporales</taxon>
        <taxon>Streptomycetaceae</taxon>
        <taxon>Streptomyces</taxon>
    </lineage>
</organism>
<evidence type="ECO:0000256" key="1">
    <source>
        <dbReference type="SAM" id="Phobius"/>
    </source>
</evidence>
<evidence type="ECO:0000313" key="2">
    <source>
        <dbReference type="EMBL" id="MBO0518317.1"/>
    </source>
</evidence>